<sequence>MGRNRSVKRQNFEKREEEKANRLFKMICIVLILLAILMIVGYTLAS</sequence>
<reference evidence="1" key="1">
    <citation type="journal article" date="2021" name="PeerJ">
        <title>Extensive microbial diversity within the chicken gut microbiome revealed by metagenomics and culture.</title>
        <authorList>
            <person name="Gilroy R."/>
            <person name="Ravi A."/>
            <person name="Getino M."/>
            <person name="Pursley I."/>
            <person name="Horton D.L."/>
            <person name="Alikhan N.F."/>
            <person name="Baker D."/>
            <person name="Gharbi K."/>
            <person name="Hall N."/>
            <person name="Watson M."/>
            <person name="Adriaenssens E.M."/>
            <person name="Foster-Nyarko E."/>
            <person name="Jarju S."/>
            <person name="Secka A."/>
            <person name="Antonio M."/>
            <person name="Oren A."/>
            <person name="Chaudhuri R.R."/>
            <person name="La Ragione R."/>
            <person name="Hildebrand F."/>
            <person name="Pallen M.J."/>
        </authorList>
    </citation>
    <scope>NUCLEOTIDE SEQUENCE</scope>
    <source>
        <strain evidence="1">9794</strain>
    </source>
</reference>
<gene>
    <name evidence="1" type="ORF">K8V40_07280</name>
</gene>
<dbReference type="GeneID" id="51821466"/>
<dbReference type="RefSeq" id="WP_007559960.1">
    <property type="nucleotide sequence ID" value="NZ_CABKPU010000012.1"/>
</dbReference>
<evidence type="ECO:0000313" key="1">
    <source>
        <dbReference type="EMBL" id="HJF81438.1"/>
    </source>
</evidence>
<dbReference type="AlphaFoldDB" id="A0A921HJ34"/>
<accession>A0A921HJ34</accession>
<dbReference type="EMBL" id="DYWE01000069">
    <property type="protein sequence ID" value="HJF81438.1"/>
    <property type="molecule type" value="Genomic_DNA"/>
</dbReference>
<comment type="caution">
    <text evidence="1">The sequence shown here is derived from an EMBL/GenBank/DDBJ whole genome shotgun (WGS) entry which is preliminary data.</text>
</comment>
<evidence type="ECO:0000313" key="2">
    <source>
        <dbReference type="Proteomes" id="UP000722357"/>
    </source>
</evidence>
<dbReference type="Proteomes" id="UP000722357">
    <property type="component" value="Unassembled WGS sequence"/>
</dbReference>
<proteinExistence type="predicted"/>
<reference evidence="1" key="2">
    <citation type="submission" date="2021-09" db="EMBL/GenBank/DDBJ databases">
        <authorList>
            <person name="Gilroy R."/>
        </authorList>
    </citation>
    <scope>NUCLEOTIDE SEQUENCE</scope>
    <source>
        <strain evidence="1">9794</strain>
    </source>
</reference>
<protein>
    <submittedName>
        <fullName evidence="1">Uncharacterized protein</fullName>
    </submittedName>
</protein>
<organism evidence="1 2">
    <name type="scientific">Phocaeicola plebeius</name>
    <dbReference type="NCBI Taxonomy" id="310297"/>
    <lineage>
        <taxon>Bacteria</taxon>
        <taxon>Pseudomonadati</taxon>
        <taxon>Bacteroidota</taxon>
        <taxon>Bacteroidia</taxon>
        <taxon>Bacteroidales</taxon>
        <taxon>Bacteroidaceae</taxon>
        <taxon>Phocaeicola</taxon>
    </lineage>
</organism>
<name>A0A921HJ34_9BACT</name>